<organism evidence="14 15">
    <name type="scientific">Erpetoichthys calabaricus</name>
    <name type="common">Rope fish</name>
    <name type="synonym">Calamoichthys calabaricus</name>
    <dbReference type="NCBI Taxonomy" id="27687"/>
    <lineage>
        <taxon>Eukaryota</taxon>
        <taxon>Metazoa</taxon>
        <taxon>Chordata</taxon>
        <taxon>Craniata</taxon>
        <taxon>Vertebrata</taxon>
        <taxon>Euteleostomi</taxon>
        <taxon>Actinopterygii</taxon>
        <taxon>Polypteriformes</taxon>
        <taxon>Polypteridae</taxon>
        <taxon>Erpetoichthys</taxon>
    </lineage>
</organism>
<dbReference type="Ensembl" id="ENSECRT00000013463.1">
    <property type="protein sequence ID" value="ENSECRP00000013233.1"/>
    <property type="gene ID" value="ENSECRG00000008826.1"/>
</dbReference>
<keyword evidence="15" id="KW-1185">Reference proteome</keyword>
<evidence type="ECO:0000256" key="8">
    <source>
        <dbReference type="ARBA" id="ARBA00023136"/>
    </source>
</evidence>
<evidence type="ECO:0000256" key="11">
    <source>
        <dbReference type="ARBA" id="ARBA00023224"/>
    </source>
</evidence>
<dbReference type="AlphaFoldDB" id="A0A8C4SE23"/>
<evidence type="ECO:0000256" key="6">
    <source>
        <dbReference type="ARBA" id="ARBA00023040"/>
    </source>
</evidence>
<dbReference type="Proteomes" id="UP000694620">
    <property type="component" value="Chromosome 3"/>
</dbReference>
<keyword evidence="6" id="KW-0297">G-protein coupled receptor</keyword>
<feature type="transmembrane region" description="Helical" evidence="12">
    <location>
        <begin position="286"/>
        <end position="308"/>
    </location>
</feature>
<feature type="transmembrane region" description="Helical" evidence="12">
    <location>
        <begin position="118"/>
        <end position="140"/>
    </location>
</feature>
<proteinExistence type="predicted"/>
<feature type="transmembrane region" description="Helical" evidence="12">
    <location>
        <begin position="72"/>
        <end position="95"/>
    </location>
</feature>
<dbReference type="InterPro" id="IPR000276">
    <property type="entry name" value="GPCR_Rhodpsn"/>
</dbReference>
<dbReference type="PRINTS" id="PR00237">
    <property type="entry name" value="GPCRRHODOPSN"/>
</dbReference>
<keyword evidence="8 12" id="KW-0472">Membrane</keyword>
<accession>A0A8C4SE23</accession>
<reference evidence="14" key="1">
    <citation type="submission" date="2021-06" db="EMBL/GenBank/DDBJ databases">
        <authorList>
            <consortium name="Wellcome Sanger Institute Data Sharing"/>
        </authorList>
    </citation>
    <scope>NUCLEOTIDE SEQUENCE [LARGE SCALE GENOMIC DNA]</scope>
</reference>
<dbReference type="SUPFAM" id="SSF81321">
    <property type="entry name" value="Family A G protein-coupled receptor-like"/>
    <property type="match status" value="1"/>
</dbReference>
<evidence type="ECO:0000256" key="5">
    <source>
        <dbReference type="ARBA" id="ARBA00022989"/>
    </source>
</evidence>
<dbReference type="Gene3D" id="1.20.1070.10">
    <property type="entry name" value="Rhodopsin 7-helix transmembrane proteins"/>
    <property type="match status" value="1"/>
</dbReference>
<dbReference type="FunFam" id="1.20.1070.10:FF:000017">
    <property type="entry name" value="lysophosphatidic acid receptor 4"/>
    <property type="match status" value="1"/>
</dbReference>
<evidence type="ECO:0000256" key="4">
    <source>
        <dbReference type="ARBA" id="ARBA00022859"/>
    </source>
</evidence>
<keyword evidence="2" id="KW-1003">Cell membrane</keyword>
<evidence type="ECO:0000256" key="10">
    <source>
        <dbReference type="ARBA" id="ARBA00023170"/>
    </source>
</evidence>
<evidence type="ECO:0000256" key="12">
    <source>
        <dbReference type="SAM" id="Phobius"/>
    </source>
</evidence>
<dbReference type="PROSITE" id="PS50262">
    <property type="entry name" value="G_PROTEIN_RECEP_F1_2"/>
    <property type="match status" value="1"/>
</dbReference>
<keyword evidence="7" id="KW-1064">Adaptive immunity</keyword>
<feature type="transmembrane region" description="Helical" evidence="12">
    <location>
        <begin position="38"/>
        <end position="60"/>
    </location>
</feature>
<keyword evidence="3 12" id="KW-0812">Transmembrane</keyword>
<dbReference type="InterPro" id="IPR017452">
    <property type="entry name" value="GPCR_Rhodpsn_7TM"/>
</dbReference>
<dbReference type="GeneTree" id="ENSGT01150000286937"/>
<dbReference type="GO" id="GO:0002250">
    <property type="term" value="P:adaptive immune response"/>
    <property type="evidence" value="ECO:0007669"/>
    <property type="project" value="UniProtKB-KW"/>
</dbReference>
<evidence type="ECO:0000256" key="1">
    <source>
        <dbReference type="ARBA" id="ARBA00004651"/>
    </source>
</evidence>
<evidence type="ECO:0000259" key="13">
    <source>
        <dbReference type="PROSITE" id="PS50262"/>
    </source>
</evidence>
<dbReference type="PANTHER" id="PTHR24231">
    <property type="entry name" value="PURINOCEPTOR-RELATED G-PROTEIN COUPLED RECEPTOR"/>
    <property type="match status" value="1"/>
</dbReference>
<name>A0A8C4SE23_ERPCA</name>
<dbReference type="PANTHER" id="PTHR24231:SF52">
    <property type="entry name" value="CYSTEINYL LEUKOTRIENE RECEPTOR 2-LIKE"/>
    <property type="match status" value="1"/>
</dbReference>
<evidence type="ECO:0000256" key="9">
    <source>
        <dbReference type="ARBA" id="ARBA00023157"/>
    </source>
</evidence>
<gene>
    <name evidence="14" type="primary">cysltr3</name>
</gene>
<dbReference type="PRINTS" id="PR01157">
    <property type="entry name" value="P2YPURNOCPTR"/>
</dbReference>
<reference evidence="14" key="2">
    <citation type="submission" date="2025-08" db="UniProtKB">
        <authorList>
            <consortium name="Ensembl"/>
        </authorList>
    </citation>
    <scope>IDENTIFICATION</scope>
</reference>
<protein>
    <submittedName>
        <fullName evidence="14">Cysteinyl leukotriene receptor 1-like</fullName>
    </submittedName>
</protein>
<keyword evidence="11" id="KW-0807">Transducer</keyword>
<evidence type="ECO:0000313" key="15">
    <source>
        <dbReference type="Proteomes" id="UP000694620"/>
    </source>
</evidence>
<keyword evidence="4" id="KW-0391">Immunity</keyword>
<evidence type="ECO:0000313" key="14">
    <source>
        <dbReference type="Ensembl" id="ENSECRP00000013233.1"/>
    </source>
</evidence>
<feature type="transmembrane region" description="Helical" evidence="12">
    <location>
        <begin position="242"/>
        <end position="262"/>
    </location>
</feature>
<evidence type="ECO:0000256" key="3">
    <source>
        <dbReference type="ARBA" id="ARBA00022692"/>
    </source>
</evidence>
<feature type="domain" description="G-protein coupled receptors family 1 profile" evidence="13">
    <location>
        <begin position="51"/>
        <end position="305"/>
    </location>
</feature>
<reference evidence="14" key="3">
    <citation type="submission" date="2025-09" db="UniProtKB">
        <authorList>
            <consortium name="Ensembl"/>
        </authorList>
    </citation>
    <scope>IDENTIFICATION</scope>
</reference>
<keyword evidence="5 12" id="KW-1133">Transmembrane helix</keyword>
<keyword evidence="9" id="KW-1015">Disulfide bond</keyword>
<evidence type="ECO:0000256" key="2">
    <source>
        <dbReference type="ARBA" id="ARBA00022475"/>
    </source>
</evidence>
<dbReference type="GO" id="GO:0005886">
    <property type="term" value="C:plasma membrane"/>
    <property type="evidence" value="ECO:0007669"/>
    <property type="project" value="UniProtKB-SubCell"/>
</dbReference>
<dbReference type="Pfam" id="PF00001">
    <property type="entry name" value="7tm_1"/>
    <property type="match status" value="1"/>
</dbReference>
<feature type="transmembrane region" description="Helical" evidence="12">
    <location>
        <begin position="195"/>
        <end position="221"/>
    </location>
</feature>
<comment type="subcellular location">
    <subcellularLocation>
        <location evidence="1">Cell membrane</location>
        <topology evidence="1">Multi-pass membrane protein</topology>
    </subcellularLocation>
</comment>
<keyword evidence="10" id="KW-0675">Receptor</keyword>
<dbReference type="GO" id="GO:0004930">
    <property type="term" value="F:G protein-coupled receptor activity"/>
    <property type="evidence" value="ECO:0007669"/>
    <property type="project" value="UniProtKB-KW"/>
</dbReference>
<feature type="transmembrane region" description="Helical" evidence="12">
    <location>
        <begin position="152"/>
        <end position="175"/>
    </location>
</feature>
<sequence length="368" mass="42626">MILTTDLNCTQNKNSSQVKPTVFGNCSNTDGYKYTVYSAMYCVIFPLALTSNCLALYVFCRLTRKRTPSTVFMTNLSFSDLLFSLTLPFRITYFFRKGEWDFPDWLCRFCTFAFYTNLYASILFLTCLSVVRYVAVLYPIKAKNIFTVKKAICTSVAMWIFVILSSCPFFLSGTFERGGKLRCFEPKDQKSWGRILIMNYFALVLGFLLPFFTILCCYCRIIRRLTSSQRDLRKNKQSRRRSIYLIVLVFISFIFCFLPYHIQRTVHLHFKMSKADCSKLVLMEKAVVITICLAATNSCLNPLIYYFVGQTFRRRVSNAFMETMNSKRLSRQSNSSFSPSIRRGSGYSLKAKIIASLAMAATERRRRS</sequence>
<evidence type="ECO:0000256" key="7">
    <source>
        <dbReference type="ARBA" id="ARBA00023130"/>
    </source>
</evidence>